<proteinExistence type="predicted"/>
<keyword evidence="3" id="KW-0677">Repeat</keyword>
<accession>A0A1Y1U733</accession>
<evidence type="ECO:0000313" key="6">
    <source>
        <dbReference type="EMBL" id="ORX33840.1"/>
    </source>
</evidence>
<dbReference type="OrthoDB" id="629492at2759"/>
<dbReference type="GO" id="GO:0006626">
    <property type="term" value="P:protein targeting to mitochondrion"/>
    <property type="evidence" value="ECO:0007669"/>
    <property type="project" value="TreeGrafter"/>
</dbReference>
<comment type="subcellular location">
    <subcellularLocation>
        <location evidence="1">Cytoplasm</location>
    </subcellularLocation>
</comment>
<reference evidence="6 7" key="1">
    <citation type="submission" date="2017-03" db="EMBL/GenBank/DDBJ databases">
        <title>Widespread Adenine N6-methylation of Active Genes in Fungi.</title>
        <authorList>
            <consortium name="DOE Joint Genome Institute"/>
            <person name="Mondo S.J."/>
            <person name="Dannebaum R.O."/>
            <person name="Kuo R.C."/>
            <person name="Louie K.B."/>
            <person name="Bewick A.J."/>
            <person name="Labutti K."/>
            <person name="Haridas S."/>
            <person name="Kuo A."/>
            <person name="Salamov A."/>
            <person name="Ahrendt S.R."/>
            <person name="Lau R."/>
            <person name="Bowen B.P."/>
            <person name="Lipzen A."/>
            <person name="Sullivan W."/>
            <person name="Andreopoulos W.B."/>
            <person name="Clum A."/>
            <person name="Lindquist E."/>
            <person name="Daum C."/>
            <person name="Northen T.R."/>
            <person name="Ramamoorthy G."/>
            <person name="Schmitz R.J."/>
            <person name="Gryganskyi A."/>
            <person name="Culley D."/>
            <person name="Magnuson J."/>
            <person name="James T.Y."/>
            <person name="O'Malley M.A."/>
            <person name="Stajich J.E."/>
            <person name="Spatafora J.W."/>
            <person name="Visel A."/>
            <person name="Grigoriev I.V."/>
        </authorList>
    </citation>
    <scope>NUCLEOTIDE SEQUENCE [LARGE SCALE GENOMIC DNA]</scope>
    <source>
        <strain evidence="6 7">NRRL Y-17943</strain>
    </source>
</reference>
<dbReference type="SMART" id="SM00028">
    <property type="entry name" value="TPR"/>
    <property type="match status" value="3"/>
</dbReference>
<dbReference type="InterPro" id="IPR011990">
    <property type="entry name" value="TPR-like_helical_dom_sf"/>
</dbReference>
<dbReference type="InterPro" id="IPR019734">
    <property type="entry name" value="TPR_rpt"/>
</dbReference>
<dbReference type="InterPro" id="IPR051982">
    <property type="entry name" value="CiliaryAsmbly_MitoImport"/>
</dbReference>
<dbReference type="Proteomes" id="UP000193218">
    <property type="component" value="Unassembled WGS sequence"/>
</dbReference>
<dbReference type="EMBL" id="NBSH01000017">
    <property type="protein sequence ID" value="ORX33840.1"/>
    <property type="molecule type" value="Genomic_DNA"/>
</dbReference>
<dbReference type="GO" id="GO:0005739">
    <property type="term" value="C:mitochondrion"/>
    <property type="evidence" value="ECO:0007669"/>
    <property type="project" value="TreeGrafter"/>
</dbReference>
<evidence type="ECO:0000256" key="3">
    <source>
        <dbReference type="ARBA" id="ARBA00022737"/>
    </source>
</evidence>
<evidence type="ECO:0000256" key="1">
    <source>
        <dbReference type="ARBA" id="ARBA00004496"/>
    </source>
</evidence>
<dbReference type="InParanoid" id="A0A1Y1U733"/>
<dbReference type="GeneID" id="33556008"/>
<organism evidence="6 7">
    <name type="scientific">Kockovaella imperatae</name>
    <dbReference type="NCBI Taxonomy" id="4999"/>
    <lineage>
        <taxon>Eukaryota</taxon>
        <taxon>Fungi</taxon>
        <taxon>Dikarya</taxon>
        <taxon>Basidiomycota</taxon>
        <taxon>Agaricomycotina</taxon>
        <taxon>Tremellomycetes</taxon>
        <taxon>Tremellales</taxon>
        <taxon>Cuniculitremaceae</taxon>
        <taxon>Kockovaella</taxon>
    </lineage>
</organism>
<dbReference type="PANTHER" id="PTHR45984:SF1">
    <property type="entry name" value="SPAG1 AXONEMAL DYNEIN ASSEMBLY FACTOR"/>
    <property type="match status" value="1"/>
</dbReference>
<dbReference type="PANTHER" id="PTHR45984">
    <property type="entry name" value="RNA (RNA) POLYMERASE II ASSOCIATED PROTEIN HOMOLOG"/>
    <property type="match status" value="1"/>
</dbReference>
<dbReference type="GO" id="GO:0005829">
    <property type="term" value="C:cytosol"/>
    <property type="evidence" value="ECO:0007669"/>
    <property type="project" value="TreeGrafter"/>
</dbReference>
<protein>
    <submittedName>
        <fullName evidence="6">Uncharacterized protein</fullName>
    </submittedName>
</protein>
<sequence>MRREFDCWVEQCWVEAFHSVFVHDVPSLLIQLIILQSSPQFLRKQIVHGGSAVDKLFQTQMLKLLFAEIERRLSGHRISEAGPSTPSPTSPAQPFPSLLPRDGVCFDSLAALHGTPKENDDHGMCLCQLTTCTGCFHTSGLSRRGPHCLLPFELTDTPHVTQGFAGKFETEAQATKRIEDLKGPSGPALKPQNLPQDVGFVRHSRNRANGDTPLKPPILFQHPQMTDVLAVEEHIRWRLKEMGATDPAVETRYGPSKNDPAALEGIDLPETDGKTDDGDKSTASAETGAKKMRVVKVQRGKGKVRRVVDGPNKTKDEEKDKARCFLPSTWTDETAQARNTAIVLTFRHFVKLLHQVAISVSPFSYPSYADDVLELSQVHPVAMYRRLAEPSVTRRKNGTETRAWQECMDKWTEELGAKEKAQGNKYVSAVQHRKAVDYYTRAISLDSKKTVYYSNRAVALNALGEHSRAEQDCKHILLKDSKNGKAFFQRAMARRGLGRWREAEADLKEVLRYQPGNDSAKKMMMLVKGEIAKLPKQTVEDAMDF</sequence>
<feature type="region of interest" description="Disordered" evidence="5">
    <location>
        <begin position="248"/>
        <end position="290"/>
    </location>
</feature>
<name>A0A1Y1U733_9TREE</name>
<dbReference type="STRING" id="4999.A0A1Y1U733"/>
<evidence type="ECO:0000256" key="5">
    <source>
        <dbReference type="SAM" id="MobiDB-lite"/>
    </source>
</evidence>
<keyword evidence="7" id="KW-1185">Reference proteome</keyword>
<dbReference type="SUPFAM" id="SSF48452">
    <property type="entry name" value="TPR-like"/>
    <property type="match status" value="1"/>
</dbReference>
<dbReference type="AlphaFoldDB" id="A0A1Y1U733"/>
<gene>
    <name evidence="6" type="ORF">BD324DRAFT_610472</name>
</gene>
<evidence type="ECO:0000313" key="7">
    <source>
        <dbReference type="Proteomes" id="UP000193218"/>
    </source>
</evidence>
<dbReference type="GO" id="GO:0031072">
    <property type="term" value="F:heat shock protein binding"/>
    <property type="evidence" value="ECO:0007669"/>
    <property type="project" value="TreeGrafter"/>
</dbReference>
<keyword evidence="4" id="KW-0802">TPR repeat</keyword>
<comment type="caution">
    <text evidence="6">The sequence shown here is derived from an EMBL/GenBank/DDBJ whole genome shotgun (WGS) entry which is preliminary data.</text>
</comment>
<feature type="compositionally biased region" description="Basic and acidic residues" evidence="5">
    <location>
        <begin position="271"/>
        <end position="280"/>
    </location>
</feature>
<evidence type="ECO:0000256" key="2">
    <source>
        <dbReference type="ARBA" id="ARBA00022490"/>
    </source>
</evidence>
<evidence type="ECO:0000256" key="4">
    <source>
        <dbReference type="ARBA" id="ARBA00022803"/>
    </source>
</evidence>
<dbReference type="RefSeq" id="XP_021868139.1">
    <property type="nucleotide sequence ID" value="XM_022014200.1"/>
</dbReference>
<dbReference type="Gene3D" id="1.25.40.10">
    <property type="entry name" value="Tetratricopeptide repeat domain"/>
    <property type="match status" value="1"/>
</dbReference>
<keyword evidence="2" id="KW-0963">Cytoplasm</keyword>